<name>A0A0S4IWM7_BODSA</name>
<feature type="compositionally biased region" description="Low complexity" evidence="1">
    <location>
        <begin position="1379"/>
        <end position="1404"/>
    </location>
</feature>
<feature type="compositionally biased region" description="Polar residues" evidence="1">
    <location>
        <begin position="1832"/>
        <end position="1865"/>
    </location>
</feature>
<keyword evidence="4" id="KW-1185">Reference proteome</keyword>
<keyword evidence="2" id="KW-0472">Membrane</keyword>
<evidence type="ECO:0000256" key="1">
    <source>
        <dbReference type="SAM" id="MobiDB-lite"/>
    </source>
</evidence>
<gene>
    <name evidence="3" type="ORF">BSAL_72255</name>
</gene>
<feature type="region of interest" description="Disordered" evidence="1">
    <location>
        <begin position="1769"/>
        <end position="1802"/>
    </location>
</feature>
<reference evidence="4" key="1">
    <citation type="submission" date="2015-09" db="EMBL/GenBank/DDBJ databases">
        <authorList>
            <consortium name="Pathogen Informatics"/>
        </authorList>
    </citation>
    <scope>NUCLEOTIDE SEQUENCE [LARGE SCALE GENOMIC DNA]</scope>
    <source>
        <strain evidence="4">Lake Konstanz</strain>
    </source>
</reference>
<feature type="region of interest" description="Disordered" evidence="1">
    <location>
        <begin position="2127"/>
        <end position="2149"/>
    </location>
</feature>
<feature type="region of interest" description="Disordered" evidence="1">
    <location>
        <begin position="2327"/>
        <end position="2389"/>
    </location>
</feature>
<feature type="region of interest" description="Disordered" evidence="1">
    <location>
        <begin position="2575"/>
        <end position="2635"/>
    </location>
</feature>
<feature type="transmembrane region" description="Helical" evidence="2">
    <location>
        <begin position="695"/>
        <end position="720"/>
    </location>
</feature>
<feature type="compositionally biased region" description="Polar residues" evidence="1">
    <location>
        <begin position="1493"/>
        <end position="1532"/>
    </location>
</feature>
<feature type="compositionally biased region" description="Low complexity" evidence="1">
    <location>
        <begin position="1615"/>
        <end position="1658"/>
    </location>
</feature>
<evidence type="ECO:0000256" key="2">
    <source>
        <dbReference type="SAM" id="Phobius"/>
    </source>
</evidence>
<protein>
    <submittedName>
        <fullName evidence="3">Transmembrane protein, putative</fullName>
    </submittedName>
</protein>
<feature type="compositionally biased region" description="Polar residues" evidence="1">
    <location>
        <begin position="1780"/>
        <end position="1802"/>
    </location>
</feature>
<feature type="compositionally biased region" description="Low complexity" evidence="1">
    <location>
        <begin position="1769"/>
        <end position="1779"/>
    </location>
</feature>
<feature type="compositionally biased region" description="Polar residues" evidence="1">
    <location>
        <begin position="1476"/>
        <end position="1485"/>
    </location>
</feature>
<keyword evidence="2" id="KW-1133">Transmembrane helix</keyword>
<feature type="region of interest" description="Disordered" evidence="1">
    <location>
        <begin position="2195"/>
        <end position="2227"/>
    </location>
</feature>
<feature type="transmembrane region" description="Helical" evidence="2">
    <location>
        <begin position="879"/>
        <end position="902"/>
    </location>
</feature>
<accession>A0A0S4IWM7</accession>
<feature type="compositionally biased region" description="Low complexity" evidence="1">
    <location>
        <begin position="2328"/>
        <end position="2337"/>
    </location>
</feature>
<feature type="compositionally biased region" description="Low complexity" evidence="1">
    <location>
        <begin position="1440"/>
        <end position="1475"/>
    </location>
</feature>
<sequence>MMTRNDPMPPPHAHPVEQLNNMDKGCQHLRVLRPHHRSPTSASLSVVVPQHSSSASLTQSLTAIVLFVAVLLLTPPAPTYYFVAAQVTIPCNVATTIADPGVATTYQLTGCTASPGTTITLAASSAMRTISIVASGSTPCYVQMVNALGAQSNLNFDLKGVTMNCVSSHCFSMAGGAMTSVTIAATSYISAGITVMNTFSASGSSLVNVASATTLFLQFDSSTISTSGSTFDIGGALSGLTMKMTSTSVNAGGNSILNAASTASNIGINFNDLNSAASTSVTSAGFMFSFASTVLPPFSFYSGPSTTFIGQSAGSRLLSFQTLVDVSTVGVTLSSTSITFPAGTTMLYTAGSFVALTLSIYGSSQITAVGSLIVTGNDLRASTISMTATGLSAGTFVNVGGAISTVSASFVGASGQTITGALMIGTAITGLTASCVSIATSSEFLEITGNTLSTGVALSASACSSTGNYFTTGSTSTLTGSSITLTSSNMINSAKTSFDFGGPVTTTTISLVSTLVNANKYIAFKNGATQVTVIHSAGLISTATSVFSFESTSVTSSSVGISVASTTFYGPTFMSIGFNLQSTLINLDSGSRITATSTVITSSSTAIVNSLSIIGGINSTITSGGTAFQLSTATTIGLALTGAGAIFQHSNSNPLMTISSIGPASSSDFSISVGSSALISSPGSILFSVAGNQAFLFRLSVVGGVIIVGQFVSISTASAITSNFIITATSNAVMTFSSTIFSAIGVGVTSASIALDSGTTISATNGLYSFPSTSVSHSGITFTAVSLNAASVLSTSTTTTLISMSSIVTTFSVSLNGALTVSTTSAMFALGGGISLGSITFLNSVTLISPSAIISTTGMTQTTLSVASSTVMSSTGSHLITIGAVANTFSIIASASTFVAALRIVDFSSTASSIVISMAGCTFTSSGTTLGAIQVTGAASSVQVTFMSASTISVPNAALLYFSGTLDGTNIFSMSGASTITVPTAPMITCVSGFQGTSLSLLISSVTITAANRLLGADMTASTPASLGSVISIVSSTITIRTTLTSLDPALIAINNAATMNGVVWTVSSCGITHLIPIVPGNDIFLSLFAVVGSRISITNSIGPSYQVYATSVTSMSSYLSTFIGLRFDATGLSQGSSNPQGTIIMEQLTYSVSTKKVGLVYSGSNFVLRFMNMTFQCIDIPTTSISPVWLNGLVDQVYFNLYGVQIHQTQAQVAAIDASHNSGNQYLKFTFLNSLIHTPLLIGIYPSQLVANPTPPQVAEIYAGCSHPSVGYAMSAWSFGSPLYTAFQAISCQTNKYKNCLATYSRSSSTSITPSFTREDSLSKTPSTTDSLSDEPTKTWVRTFTNYSISNSSEQTMSKSMSNVRSRSNTASKDFSESRSTTVSSSLTLSGTTTMTDSQTPSFTKERTPSETVTGTVTDSRGSRTRTESVTPTYSMSLSVSQTPTESVSSSSSTSQEYSPSHSSSEELTVSRSVTASPSYTTTSTDEKSRSRTNSLSETPSGVTPSAEPTASPSDSESKELTVSPSSTNLQSSSESITPSSTTSASFSLSKSGTRSRGTRSPTVSKSVTLSVGTFTNDESRSTSVSMTGSITVTPSSSLSVSPSLTKQSPSEEPTASRTPTPSDSASASTEISESRSGSQSSSFSISESITLSFTTEASRSTSESLSGTISMSPTTEASRSFSPSNEKTHSPMSVTITPTISTTEEITRSPSLSETVTLTDTWTDEKSLTTTNTISKSRSDMTSDMTLTATATVSPTYSVKTVTSDHSYSWSKSDSLSPEQPSGTRTLTATMSSSGTQTITQTESVTFGSLSADQTYTGLTRNITPTRQTFTLSESESKNSHSQNITESHTKPTPTITYGSQTEQLSISQSNSSSPSQERTRKTESKSPNSPTRTITSSESSDVTLTVTRTITPPRTLTDTRSITPGKPGPLSNLQAAVNFFNDFLANGQSCTAAIWYVIGIMLLLFLLEAFVILVFKILGGIYEKHPETEEGVGVMRSLIVRSTYLGVFWPCHYRCALPHTAIAILHITLVMAIFYVAATRLYLSSTSPTSLRVIVALGSAVAPHIITNPLRQLLFYYTFNTNKLEKAWLKYCEITGRHQSREYYPTVKATDELQVVLDMSKSKVDPQDANVSHHRQRHAKESAWRKKVDEDDTFEFDMAMPGAAAITAKKKPGGARSGAVAVQIMDVVEPKKKGKTKNKIDRDASEAFGDSINEAPIESQQTDQPIIRVMSVRRLPGALSPVSPSFKKPSGMSDEDDEDELPQITVVTDTHTPKKKKKGKKKNKKKKDDIGTPLSQQNAKKNAPSPISLLGVGEFVDSDSDISIDVDAASPTPKKATKKKTKATAGSKKTKGGNNKYSSEDEDFTIGSTKGSQGRGGGGGGGDGVSSEIGSIDINAIFGSALFGGSTTTGGSKSSQGGVGGKANPEDLSGYVPSIVISVPAEHAGSFIDTHNLDLDFSDLGPDDDLLMYEDQRPNTKGGLGVAQRDVLAAFATPRGAPSISSTSDGRITAAIFDDVDSLEDDEQEVRAPDFPSSTRNTPVPNKGAKKGKGAVPQPKEGSTAFKLLHGIEDPFQVTDSEESSDDEATKKFKKASAPSDLFNENDPFGFANSVRPATSDSASGGVGGRRGSQSFKLHPLKDSTVAVIDGGINNKVVQHNLEDRWERRSDEWSLPSASDSTDTDGDDEEGREYFPAPIIVYNLHVVGLTALIFAGVCFALFFSIRGIQQPEQLCITDLLYVTFLVDFFAVEFVCAMLILLYRIWWFNEDGSHERRSERNSWRTAIRQCNCTMHPFTGELKQHMIPPLRKGKKRFVRDQPYEFGVPAKNQPTMITPKPVAVEHKTRLPKWEEY</sequence>
<dbReference type="EMBL" id="CYKH01000576">
    <property type="protein sequence ID" value="CUG06299.1"/>
    <property type="molecule type" value="Genomic_DNA"/>
</dbReference>
<evidence type="ECO:0000313" key="3">
    <source>
        <dbReference type="EMBL" id="CUG06299.1"/>
    </source>
</evidence>
<feature type="region of interest" description="Disordered" evidence="1">
    <location>
        <begin position="1579"/>
        <end position="1695"/>
    </location>
</feature>
<feature type="region of interest" description="Disordered" evidence="1">
    <location>
        <begin position="2410"/>
        <end position="2429"/>
    </location>
</feature>
<feature type="transmembrane region" description="Helical" evidence="2">
    <location>
        <begin position="2738"/>
        <end position="2765"/>
    </location>
</feature>
<feature type="transmembrane region" description="Helical" evidence="2">
    <location>
        <begin position="2701"/>
        <end position="2726"/>
    </location>
</feature>
<feature type="compositionally biased region" description="Low complexity" evidence="1">
    <location>
        <begin position="1593"/>
        <end position="1606"/>
    </location>
</feature>
<feature type="transmembrane region" description="Helical" evidence="2">
    <location>
        <begin position="1956"/>
        <end position="1978"/>
    </location>
</feature>
<feature type="compositionally biased region" description="Polar residues" evidence="1">
    <location>
        <begin position="1579"/>
        <end position="1592"/>
    </location>
</feature>
<keyword evidence="2 3" id="KW-0812">Transmembrane</keyword>
<feature type="compositionally biased region" description="Polar residues" evidence="1">
    <location>
        <begin position="1429"/>
        <end position="1439"/>
    </location>
</feature>
<feature type="transmembrane region" description="Helical" evidence="2">
    <location>
        <begin position="61"/>
        <end position="83"/>
    </location>
</feature>
<evidence type="ECO:0000313" key="4">
    <source>
        <dbReference type="Proteomes" id="UP000051952"/>
    </source>
</evidence>
<feature type="transmembrane region" description="Helical" evidence="2">
    <location>
        <begin position="836"/>
        <end position="858"/>
    </location>
</feature>
<feature type="compositionally biased region" description="Polar residues" evidence="1">
    <location>
        <begin position="1411"/>
        <end position="1421"/>
    </location>
</feature>
<organism evidence="3 4">
    <name type="scientific">Bodo saltans</name>
    <name type="common">Flagellated protozoan</name>
    <dbReference type="NCBI Taxonomy" id="75058"/>
    <lineage>
        <taxon>Eukaryota</taxon>
        <taxon>Discoba</taxon>
        <taxon>Euglenozoa</taxon>
        <taxon>Kinetoplastea</taxon>
        <taxon>Metakinetoplastina</taxon>
        <taxon>Eubodonida</taxon>
        <taxon>Bodonidae</taxon>
        <taxon>Bodo</taxon>
    </lineage>
</organism>
<feature type="compositionally biased region" description="Polar residues" evidence="1">
    <location>
        <begin position="1888"/>
        <end position="1905"/>
    </location>
</feature>
<dbReference type="VEuPathDB" id="TriTrypDB:BSAL_72255"/>
<feature type="region of interest" description="Disordered" evidence="1">
    <location>
        <begin position="1353"/>
        <end position="1566"/>
    </location>
</feature>
<feature type="compositionally biased region" description="Gly residues" evidence="1">
    <location>
        <begin position="2376"/>
        <end position="2387"/>
    </location>
</feature>
<feature type="compositionally biased region" description="Low complexity" evidence="1">
    <location>
        <begin position="2410"/>
        <end position="2419"/>
    </location>
</feature>
<feature type="region of interest" description="Disordered" evidence="1">
    <location>
        <begin position="1309"/>
        <end position="1336"/>
    </location>
</feature>
<feature type="transmembrane region" description="Helical" evidence="2">
    <location>
        <begin position="2025"/>
        <end position="2046"/>
    </location>
</feature>
<feature type="compositionally biased region" description="Low complexity" evidence="1">
    <location>
        <begin position="2346"/>
        <end position="2359"/>
    </location>
</feature>
<feature type="region of interest" description="Disordered" evidence="1">
    <location>
        <begin position="1832"/>
        <end position="1905"/>
    </location>
</feature>
<feature type="compositionally biased region" description="Low complexity" evidence="1">
    <location>
        <begin position="1866"/>
        <end position="1879"/>
    </location>
</feature>
<feature type="region of interest" description="Disordered" evidence="1">
    <location>
        <begin position="2521"/>
        <end position="2560"/>
    </location>
</feature>
<feature type="transmembrane region" description="Helical" evidence="2">
    <location>
        <begin position="807"/>
        <end position="830"/>
    </location>
</feature>
<feature type="compositionally biased region" description="Polar residues" evidence="1">
    <location>
        <begin position="1659"/>
        <end position="1687"/>
    </location>
</feature>
<proteinExistence type="predicted"/>
<feature type="compositionally biased region" description="Low complexity" evidence="1">
    <location>
        <begin position="1533"/>
        <end position="1566"/>
    </location>
</feature>
<feature type="transmembrane region" description="Helical" evidence="2">
    <location>
        <begin position="732"/>
        <end position="755"/>
    </location>
</feature>
<feature type="region of interest" description="Disordered" evidence="1">
    <location>
        <begin position="2240"/>
        <end position="2314"/>
    </location>
</feature>
<feature type="compositionally biased region" description="Basic residues" evidence="1">
    <location>
        <begin position="2276"/>
        <end position="2288"/>
    </location>
</feature>
<dbReference type="Proteomes" id="UP000051952">
    <property type="component" value="Unassembled WGS sequence"/>
</dbReference>
<feature type="compositionally biased region" description="Polar residues" evidence="1">
    <location>
        <begin position="1353"/>
        <end position="1374"/>
    </location>
</feature>